<dbReference type="InterPro" id="IPR011990">
    <property type="entry name" value="TPR-like_helical_dom_sf"/>
</dbReference>
<dbReference type="GO" id="GO:0043531">
    <property type="term" value="F:ADP binding"/>
    <property type="evidence" value="ECO:0007669"/>
    <property type="project" value="InterPro"/>
</dbReference>
<gene>
    <name evidence="9" type="ORF">DN069_12260</name>
</gene>
<dbReference type="Gene3D" id="1.10.10.10">
    <property type="entry name" value="Winged helix-like DNA-binding domain superfamily/Winged helix DNA-binding domain"/>
    <property type="match status" value="1"/>
</dbReference>
<evidence type="ECO:0000256" key="5">
    <source>
        <dbReference type="ARBA" id="ARBA00023125"/>
    </source>
</evidence>
<dbReference type="SUPFAM" id="SSF48452">
    <property type="entry name" value="TPR-like"/>
    <property type="match status" value="1"/>
</dbReference>
<evidence type="ECO:0000259" key="8">
    <source>
        <dbReference type="PROSITE" id="PS51755"/>
    </source>
</evidence>
<dbReference type="InterPro" id="IPR036388">
    <property type="entry name" value="WH-like_DNA-bd_sf"/>
</dbReference>
<keyword evidence="10" id="KW-1185">Reference proteome</keyword>
<keyword evidence="5 7" id="KW-0238">DNA-binding</keyword>
<dbReference type="Pfam" id="PF03704">
    <property type="entry name" value="BTAD"/>
    <property type="match status" value="1"/>
</dbReference>
<organism evidence="9 10">
    <name type="scientific">Streptacidiphilus pinicola</name>
    <dbReference type="NCBI Taxonomy" id="2219663"/>
    <lineage>
        <taxon>Bacteria</taxon>
        <taxon>Bacillati</taxon>
        <taxon>Actinomycetota</taxon>
        <taxon>Actinomycetes</taxon>
        <taxon>Kitasatosporales</taxon>
        <taxon>Streptomycetaceae</taxon>
        <taxon>Streptacidiphilus</taxon>
    </lineage>
</organism>
<dbReference type="InterPro" id="IPR027417">
    <property type="entry name" value="P-loop_NTPase"/>
</dbReference>
<dbReference type="OrthoDB" id="5521887at2"/>
<sequence>MELRILGSIELWTGTALADLGPARQRSILGVLLVDPERPVPLESLVDRVWGEQPPAGVRNVVHTYVTRLRRALARASAELPEPIGVVRTPTGYQVSADPGTVDLVRFRRLLKSAQREGLALPERSALLQQALHLWRGDALGGMESDWAARLRETLRQLHHEALSQWADAEIRLERPGAVLAELRAALLTDPLSEQLCERLMLALYLEGRSVDALEYYQSIRRLIAKELGTDPSRRLQRLYETILRGEAADPAPAGAAERGGEPQGAVTHGTGTHGVGVFAAPEPRAAPPAVPVPAMLPLDLPDFTGRERELDQIARTLTGPAGAQPHAVVLVGGGGAGKTALAVHLGHRLRPAFPDGQLYAALRGSGARAADPHAVLGRLLRALGTDPDRLPADPDERAEIYRLALSGRRLLLILDDAVDDAQVQPLLPGSADTGVLITSRGRLAAPLGARVLQLPDLPHGHSLRLLARMLGAERVNREPAAAAAIARYCGGLPLALRAAAVRLNTRPHWPLARYAERLGNEARRLDELAHSSLSVRASFAASYDALPEDAREALRCLAHLDVPEFDAHMACPVLGKDFAAVEDACEQLVEAHFLSVAEPAVADLPTRYRLDGLQRSFAQELSAGREPGAAQGLVKGAAGAVRAAVQASF</sequence>
<keyword evidence="3" id="KW-0902">Two-component regulatory system</keyword>
<dbReference type="SUPFAM" id="SSF46894">
    <property type="entry name" value="C-terminal effector domain of the bipartite response regulators"/>
    <property type="match status" value="1"/>
</dbReference>
<evidence type="ECO:0000313" key="9">
    <source>
        <dbReference type="EMBL" id="RAG85309.1"/>
    </source>
</evidence>
<dbReference type="GO" id="GO:0006355">
    <property type="term" value="P:regulation of DNA-templated transcription"/>
    <property type="evidence" value="ECO:0007669"/>
    <property type="project" value="InterPro"/>
</dbReference>
<reference evidence="9 10" key="1">
    <citation type="submission" date="2018-06" db="EMBL/GenBank/DDBJ databases">
        <title>Streptacidiphilus pinicola sp. nov., isolated from pine grove soil.</title>
        <authorList>
            <person name="Roh S.G."/>
            <person name="Park S."/>
            <person name="Kim M.-K."/>
            <person name="Yun B.-R."/>
            <person name="Park J."/>
            <person name="Kim M.J."/>
            <person name="Kim Y.S."/>
            <person name="Kim S.B."/>
        </authorList>
    </citation>
    <scope>NUCLEOTIDE SEQUENCE [LARGE SCALE GENOMIC DNA]</scope>
    <source>
        <strain evidence="9 10">MMS16-CNU450</strain>
    </source>
</reference>
<name>A0A2X0KDQ8_9ACTN</name>
<dbReference type="Gene3D" id="1.25.40.10">
    <property type="entry name" value="Tetratricopeptide repeat domain"/>
    <property type="match status" value="1"/>
</dbReference>
<protein>
    <recommendedName>
        <fullName evidence="8">OmpR/PhoB-type domain-containing protein</fullName>
    </recommendedName>
</protein>
<dbReference type="InterPro" id="IPR002182">
    <property type="entry name" value="NB-ARC"/>
</dbReference>
<dbReference type="EMBL" id="QKYN01000043">
    <property type="protein sequence ID" value="RAG85309.1"/>
    <property type="molecule type" value="Genomic_DNA"/>
</dbReference>
<keyword evidence="6" id="KW-0804">Transcription</keyword>
<dbReference type="SMART" id="SM00862">
    <property type="entry name" value="Trans_reg_C"/>
    <property type="match status" value="1"/>
</dbReference>
<dbReference type="InterPro" id="IPR051677">
    <property type="entry name" value="AfsR-DnrI-RedD_regulator"/>
</dbReference>
<dbReference type="Pfam" id="PF00486">
    <property type="entry name" value="Trans_reg_C"/>
    <property type="match status" value="1"/>
</dbReference>
<feature type="domain" description="OmpR/PhoB-type" evidence="8">
    <location>
        <begin position="1"/>
        <end position="97"/>
    </location>
</feature>
<dbReference type="PROSITE" id="PS51755">
    <property type="entry name" value="OMPR_PHOB"/>
    <property type="match status" value="1"/>
</dbReference>
<dbReference type="Pfam" id="PF00931">
    <property type="entry name" value="NB-ARC"/>
    <property type="match status" value="1"/>
</dbReference>
<dbReference type="InterPro" id="IPR016032">
    <property type="entry name" value="Sig_transdc_resp-reg_C-effctor"/>
</dbReference>
<dbReference type="InterPro" id="IPR001867">
    <property type="entry name" value="OmpR/PhoB-type_DNA-bd"/>
</dbReference>
<proteinExistence type="inferred from homology"/>
<dbReference type="PRINTS" id="PR00364">
    <property type="entry name" value="DISEASERSIST"/>
</dbReference>
<dbReference type="SMART" id="SM01043">
    <property type="entry name" value="BTAD"/>
    <property type="match status" value="1"/>
</dbReference>
<dbReference type="CDD" id="cd15831">
    <property type="entry name" value="BTAD"/>
    <property type="match status" value="1"/>
</dbReference>
<evidence type="ECO:0000256" key="4">
    <source>
        <dbReference type="ARBA" id="ARBA00023015"/>
    </source>
</evidence>
<keyword evidence="4" id="KW-0805">Transcription regulation</keyword>
<dbReference type="Gene3D" id="1.10.8.430">
    <property type="entry name" value="Helical domain of apoptotic protease-activating factors"/>
    <property type="match status" value="1"/>
</dbReference>
<dbReference type="InterPro" id="IPR042197">
    <property type="entry name" value="Apaf_helical"/>
</dbReference>
<dbReference type="AlphaFoldDB" id="A0A2X0KDQ8"/>
<dbReference type="SUPFAM" id="SSF52540">
    <property type="entry name" value="P-loop containing nucleoside triphosphate hydrolases"/>
    <property type="match status" value="1"/>
</dbReference>
<evidence type="ECO:0000256" key="1">
    <source>
        <dbReference type="ARBA" id="ARBA00005820"/>
    </source>
</evidence>
<dbReference type="GO" id="GO:0000160">
    <property type="term" value="P:phosphorelay signal transduction system"/>
    <property type="evidence" value="ECO:0007669"/>
    <property type="project" value="UniProtKB-KW"/>
</dbReference>
<evidence type="ECO:0000256" key="7">
    <source>
        <dbReference type="PROSITE-ProRule" id="PRU01091"/>
    </source>
</evidence>
<feature type="DNA-binding region" description="OmpR/PhoB-type" evidence="7">
    <location>
        <begin position="1"/>
        <end position="97"/>
    </location>
</feature>
<accession>A0A2X0KDQ8</accession>
<comment type="caution">
    <text evidence="9">The sequence shown here is derived from an EMBL/GenBank/DDBJ whole genome shotgun (WGS) entry which is preliminary data.</text>
</comment>
<evidence type="ECO:0000313" key="10">
    <source>
        <dbReference type="Proteomes" id="UP000248889"/>
    </source>
</evidence>
<dbReference type="GO" id="GO:0003677">
    <property type="term" value="F:DNA binding"/>
    <property type="evidence" value="ECO:0007669"/>
    <property type="project" value="UniProtKB-UniRule"/>
</dbReference>
<dbReference type="Proteomes" id="UP000248889">
    <property type="component" value="Unassembled WGS sequence"/>
</dbReference>
<evidence type="ECO:0000256" key="3">
    <source>
        <dbReference type="ARBA" id="ARBA00023012"/>
    </source>
</evidence>
<dbReference type="PANTHER" id="PTHR35807:SF1">
    <property type="entry name" value="TRANSCRIPTIONAL REGULATOR REDD"/>
    <property type="match status" value="1"/>
</dbReference>
<comment type="similarity">
    <text evidence="1">Belongs to the AfsR/DnrI/RedD regulatory family.</text>
</comment>
<evidence type="ECO:0000256" key="2">
    <source>
        <dbReference type="ARBA" id="ARBA00022737"/>
    </source>
</evidence>
<dbReference type="RefSeq" id="WP_111500970.1">
    <property type="nucleotide sequence ID" value="NZ_QKYN01000043.1"/>
</dbReference>
<dbReference type="InterPro" id="IPR005158">
    <property type="entry name" value="BTAD"/>
</dbReference>
<keyword evidence="2" id="KW-0677">Repeat</keyword>
<evidence type="ECO:0000256" key="6">
    <source>
        <dbReference type="ARBA" id="ARBA00023163"/>
    </source>
</evidence>
<dbReference type="Gene3D" id="3.40.50.300">
    <property type="entry name" value="P-loop containing nucleotide triphosphate hydrolases"/>
    <property type="match status" value="1"/>
</dbReference>
<dbReference type="PANTHER" id="PTHR35807">
    <property type="entry name" value="TRANSCRIPTIONAL REGULATOR REDD-RELATED"/>
    <property type="match status" value="1"/>
</dbReference>